<evidence type="ECO:0000313" key="5">
    <source>
        <dbReference type="Proteomes" id="UP000573499"/>
    </source>
</evidence>
<dbReference type="SUPFAM" id="SSF46689">
    <property type="entry name" value="Homeodomain-like"/>
    <property type="match status" value="2"/>
</dbReference>
<dbReference type="InterPro" id="IPR009594">
    <property type="entry name" value="Tscrpt_reg_HTH_AraC_N"/>
</dbReference>
<comment type="caution">
    <text evidence="4">The sequence shown here is derived from an EMBL/GenBank/DDBJ whole genome shotgun (WGS) entry which is preliminary data.</text>
</comment>
<dbReference type="SMART" id="SM00342">
    <property type="entry name" value="HTH_ARAC"/>
    <property type="match status" value="1"/>
</dbReference>
<keyword evidence="2" id="KW-0804">Transcription</keyword>
<dbReference type="Proteomes" id="UP000573499">
    <property type="component" value="Unassembled WGS sequence"/>
</dbReference>
<dbReference type="InterPro" id="IPR009057">
    <property type="entry name" value="Homeodomain-like_sf"/>
</dbReference>
<evidence type="ECO:0000313" key="4">
    <source>
        <dbReference type="EMBL" id="MBA5687351.1"/>
    </source>
</evidence>
<protein>
    <submittedName>
        <fullName evidence="4">AraC family transcriptional regulator</fullName>
    </submittedName>
</protein>
<name>A0A7W2F921_9BURK</name>
<dbReference type="AlphaFoldDB" id="A0A7W2F921"/>
<dbReference type="GO" id="GO:0043565">
    <property type="term" value="F:sequence-specific DNA binding"/>
    <property type="evidence" value="ECO:0007669"/>
    <property type="project" value="InterPro"/>
</dbReference>
<organism evidence="4 5">
    <name type="scientific">Rugamonas apoptosis</name>
    <dbReference type="NCBI Taxonomy" id="2758570"/>
    <lineage>
        <taxon>Bacteria</taxon>
        <taxon>Pseudomonadati</taxon>
        <taxon>Pseudomonadota</taxon>
        <taxon>Betaproteobacteria</taxon>
        <taxon>Burkholderiales</taxon>
        <taxon>Oxalobacteraceae</taxon>
        <taxon>Telluria group</taxon>
        <taxon>Rugamonas</taxon>
    </lineage>
</organism>
<sequence>MQTLATSIAHWTRETDDFPTPISSLILYRRSVPTPPAPCLVEPGIVLVAQGAKQLVIGEQAYRYDAQRFLVTSANLPGNSQVLEASPERPCLGLVFRLDLRMIAELAAHIPLPSHAELASQGAATPGLLTPALAEPFNRLLALLHEPESCAVLAPLIEREIHYRLLLSDQSARLRQIASAGSQSLRMARVIDWLRVNFAQPLRIDDLAALVKMSSSSLHLHFRQLTTMSPLQYQKWLRLNEARRLMLSEQLDAASAAFQVGYESPSQFSREYSRLFGAPPKRDIDSLRRHAAPA</sequence>
<dbReference type="RefSeq" id="WP_182153201.1">
    <property type="nucleotide sequence ID" value="NZ_JACEZU010000004.1"/>
</dbReference>
<dbReference type="PANTHER" id="PTHR43436">
    <property type="entry name" value="ARAC-FAMILY TRANSCRIPTIONAL REGULATOR"/>
    <property type="match status" value="1"/>
</dbReference>
<dbReference type="Gene3D" id="1.10.10.60">
    <property type="entry name" value="Homeodomain-like"/>
    <property type="match status" value="1"/>
</dbReference>
<keyword evidence="1" id="KW-0805">Transcription regulation</keyword>
<dbReference type="InterPro" id="IPR018060">
    <property type="entry name" value="HTH_AraC"/>
</dbReference>
<evidence type="ECO:0000256" key="1">
    <source>
        <dbReference type="ARBA" id="ARBA00023015"/>
    </source>
</evidence>
<gene>
    <name evidence="4" type="ORF">H3H39_09870</name>
</gene>
<dbReference type="EMBL" id="JACEZU010000004">
    <property type="protein sequence ID" value="MBA5687351.1"/>
    <property type="molecule type" value="Genomic_DNA"/>
</dbReference>
<dbReference type="Pfam" id="PF06719">
    <property type="entry name" value="AraC_N"/>
    <property type="match status" value="1"/>
</dbReference>
<evidence type="ECO:0000259" key="3">
    <source>
        <dbReference type="PROSITE" id="PS01124"/>
    </source>
</evidence>
<feature type="domain" description="HTH araC/xylS-type" evidence="3">
    <location>
        <begin position="188"/>
        <end position="286"/>
    </location>
</feature>
<accession>A0A7W2F921</accession>
<keyword evidence="5" id="KW-1185">Reference proteome</keyword>
<dbReference type="PROSITE" id="PS01124">
    <property type="entry name" value="HTH_ARAC_FAMILY_2"/>
    <property type="match status" value="1"/>
</dbReference>
<dbReference type="GO" id="GO:0003700">
    <property type="term" value="F:DNA-binding transcription factor activity"/>
    <property type="evidence" value="ECO:0007669"/>
    <property type="project" value="InterPro"/>
</dbReference>
<proteinExistence type="predicted"/>
<reference evidence="4 5" key="1">
    <citation type="submission" date="2020-07" db="EMBL/GenBank/DDBJ databases">
        <title>Novel species isolated from subtropical streams in China.</title>
        <authorList>
            <person name="Lu H."/>
        </authorList>
    </citation>
    <scope>NUCLEOTIDE SEQUENCE [LARGE SCALE GENOMIC DNA]</scope>
    <source>
        <strain evidence="4 5">LX47W</strain>
    </source>
</reference>
<dbReference type="PANTHER" id="PTHR43436:SF1">
    <property type="entry name" value="TRANSCRIPTIONAL REGULATORY PROTEIN"/>
    <property type="match status" value="1"/>
</dbReference>
<evidence type="ECO:0000256" key="2">
    <source>
        <dbReference type="ARBA" id="ARBA00023163"/>
    </source>
</evidence>
<dbReference type="Pfam" id="PF12833">
    <property type="entry name" value="HTH_18"/>
    <property type="match status" value="1"/>
</dbReference>